<dbReference type="AlphaFoldDB" id="A0A4Q8LBG2"/>
<name>A0A4Q8LBG2_9GAMM</name>
<dbReference type="OrthoDB" id="6200718at2"/>
<dbReference type="EMBL" id="SHMC01000003">
    <property type="protein sequence ID" value="TAA25845.1"/>
    <property type="molecule type" value="Genomic_DNA"/>
</dbReference>
<evidence type="ECO:0000313" key="3">
    <source>
        <dbReference type="Proteomes" id="UP000292627"/>
    </source>
</evidence>
<evidence type="ECO:0000259" key="1">
    <source>
        <dbReference type="Pfam" id="PF14024"/>
    </source>
</evidence>
<protein>
    <submittedName>
        <fullName evidence="2">DUF4240 domain-containing protein</fullName>
    </submittedName>
</protein>
<proteinExistence type="predicted"/>
<feature type="domain" description="DUF4240" evidence="1">
    <location>
        <begin position="1"/>
        <end position="119"/>
    </location>
</feature>
<dbReference type="Pfam" id="PF14024">
    <property type="entry name" value="DUF4240"/>
    <property type="match status" value="1"/>
</dbReference>
<gene>
    <name evidence="2" type="ORF">EA660_10485</name>
</gene>
<dbReference type="Proteomes" id="UP000292627">
    <property type="component" value="Unassembled WGS sequence"/>
</dbReference>
<accession>A0A4Q8LBG2</accession>
<organism evidence="2 3">
    <name type="scientific">Pseudoxanthomonas winnipegensis</name>
    <dbReference type="NCBI Taxonomy" id="2480810"/>
    <lineage>
        <taxon>Bacteria</taxon>
        <taxon>Pseudomonadati</taxon>
        <taxon>Pseudomonadota</taxon>
        <taxon>Gammaproteobacteria</taxon>
        <taxon>Lysobacterales</taxon>
        <taxon>Lysobacteraceae</taxon>
        <taxon>Pseudoxanthomonas</taxon>
    </lineage>
</organism>
<evidence type="ECO:0000313" key="2">
    <source>
        <dbReference type="EMBL" id="TAA25845.1"/>
    </source>
</evidence>
<dbReference type="RefSeq" id="WP_130551462.1">
    <property type="nucleotide sequence ID" value="NZ_SHMC01000003.1"/>
</dbReference>
<reference evidence="2 3" key="1">
    <citation type="submission" date="2019-02" db="EMBL/GenBank/DDBJ databases">
        <title>WGS of Pseudoxanthomonas species novum from clinical isolates.</title>
        <authorList>
            <person name="Bernier A.-M."/>
            <person name="Bernard K."/>
            <person name="Vachon A."/>
        </authorList>
    </citation>
    <scope>NUCLEOTIDE SEQUENCE [LARGE SCALE GENOMIC DNA]</scope>
    <source>
        <strain evidence="2 3">NML171200</strain>
    </source>
</reference>
<sequence>MDIDEFWKLMGRVDLAALEAGDEDEALSSVGSALAAMDVTRIAGFQEQLAQVLFAIDGEIYARNAGDSGTSDDGFLYVRCYVVARGERYYARVKAKPENMPKSIDQWCESLLYVASNAWAARTGGDPEDWEFEASVSYESGSNESLWGATDA</sequence>
<dbReference type="InterPro" id="IPR025334">
    <property type="entry name" value="DUF4240"/>
</dbReference>
<comment type="caution">
    <text evidence="2">The sequence shown here is derived from an EMBL/GenBank/DDBJ whole genome shotgun (WGS) entry which is preliminary data.</text>
</comment>